<gene>
    <name evidence="1" type="ORF">LCGC14_1714980</name>
</gene>
<dbReference type="Gene3D" id="1.10.260.40">
    <property type="entry name" value="lambda repressor-like DNA-binding domains"/>
    <property type="match status" value="1"/>
</dbReference>
<evidence type="ECO:0000313" key="1">
    <source>
        <dbReference type="EMBL" id="KKM13558.1"/>
    </source>
</evidence>
<name>A0A0F9JUN0_9ZZZZ</name>
<comment type="caution">
    <text evidence="1">The sequence shown here is derived from an EMBL/GenBank/DDBJ whole genome shotgun (WGS) entry which is preliminary data.</text>
</comment>
<dbReference type="AlphaFoldDB" id="A0A0F9JUN0"/>
<evidence type="ECO:0008006" key="2">
    <source>
        <dbReference type="Google" id="ProtNLM"/>
    </source>
</evidence>
<dbReference type="GO" id="GO:0003677">
    <property type="term" value="F:DNA binding"/>
    <property type="evidence" value="ECO:0007669"/>
    <property type="project" value="InterPro"/>
</dbReference>
<proteinExistence type="predicted"/>
<protein>
    <recommendedName>
        <fullName evidence="2">Transcriptional regulator</fullName>
    </recommendedName>
</protein>
<dbReference type="EMBL" id="LAZR01015352">
    <property type="protein sequence ID" value="KKM13558.1"/>
    <property type="molecule type" value="Genomic_DNA"/>
</dbReference>
<dbReference type="InterPro" id="IPR010982">
    <property type="entry name" value="Lambda_DNA-bd_dom_sf"/>
</dbReference>
<accession>A0A0F9JUN0</accession>
<sequence length="160" mass="17829">MAWLTKAFRRRSVSRPAFAEAKLRLREGRPQGSGPLVRRVEARWDHAPPDWVKALAASCDDSTQAEVAERIGCSAAALNQVLAKVYEGRLDRIEARVRGTLMAESVDCPVLGEISRSACMTHQGRREDAITANPLLPKLYRACRQGCAHSLLKKRKRHAE</sequence>
<reference evidence="1" key="1">
    <citation type="journal article" date="2015" name="Nature">
        <title>Complex archaea that bridge the gap between prokaryotes and eukaryotes.</title>
        <authorList>
            <person name="Spang A."/>
            <person name="Saw J.H."/>
            <person name="Jorgensen S.L."/>
            <person name="Zaremba-Niedzwiedzka K."/>
            <person name="Martijn J."/>
            <person name="Lind A.E."/>
            <person name="van Eijk R."/>
            <person name="Schleper C."/>
            <person name="Guy L."/>
            <person name="Ettema T.J."/>
        </authorList>
    </citation>
    <scope>NUCLEOTIDE SEQUENCE</scope>
</reference>
<organism evidence="1">
    <name type="scientific">marine sediment metagenome</name>
    <dbReference type="NCBI Taxonomy" id="412755"/>
    <lineage>
        <taxon>unclassified sequences</taxon>
        <taxon>metagenomes</taxon>
        <taxon>ecological metagenomes</taxon>
    </lineage>
</organism>